<feature type="domain" description="C2H2-type" evidence="5">
    <location>
        <begin position="33"/>
        <end position="60"/>
    </location>
</feature>
<dbReference type="SUPFAM" id="SSF57667">
    <property type="entry name" value="beta-beta-alpha zinc fingers"/>
    <property type="match status" value="3"/>
</dbReference>
<evidence type="ECO:0000256" key="2">
    <source>
        <dbReference type="ARBA" id="ARBA00022771"/>
    </source>
</evidence>
<protein>
    <recommendedName>
        <fullName evidence="5">C2H2-type domain-containing protein</fullName>
    </recommendedName>
</protein>
<dbReference type="InterPro" id="IPR036236">
    <property type="entry name" value="Znf_C2H2_sf"/>
</dbReference>
<feature type="non-terminal residue" evidence="6">
    <location>
        <position position="1"/>
    </location>
</feature>
<evidence type="ECO:0000256" key="1">
    <source>
        <dbReference type="ARBA" id="ARBA00022723"/>
    </source>
</evidence>
<feature type="domain" description="C2H2-type" evidence="5">
    <location>
        <begin position="5"/>
        <end position="32"/>
    </location>
</feature>
<dbReference type="InterPro" id="IPR013087">
    <property type="entry name" value="Znf_C2H2_type"/>
</dbReference>
<proteinExistence type="predicted"/>
<evidence type="ECO:0000313" key="6">
    <source>
        <dbReference type="EMBL" id="JAS77500.1"/>
    </source>
</evidence>
<feature type="non-terminal residue" evidence="6">
    <location>
        <position position="392"/>
    </location>
</feature>
<dbReference type="AlphaFoldDB" id="A0A1B6HS66"/>
<dbReference type="PANTHER" id="PTHR23235:SF120">
    <property type="entry name" value="KRUPPEL-LIKE FACTOR 15"/>
    <property type="match status" value="1"/>
</dbReference>
<evidence type="ECO:0000256" key="3">
    <source>
        <dbReference type="ARBA" id="ARBA00022833"/>
    </source>
</evidence>
<feature type="domain" description="C2H2-type" evidence="5">
    <location>
        <begin position="295"/>
        <end position="322"/>
    </location>
</feature>
<sequence length="392" mass="43184">PDRPHRCHICGHSYRKSNHLKVHLRNHSGERPFACNLCPRTFTSAGVLKGHMRTHTMLKTHRCNECGKYLSTKGSLQRHAVTHTGLSQPYSCPYCPRAYKSHSACRKHIQTHDLIVTSSALETVEEEGQGELDMEVAEVQETDGREEEVTADTEAVEASLTVSMPNIEALIVNRANLGLANTVLTAEEPFVVSRVEETALPVSQTLHADATGTITLPALSGQDALTQESIREIEESLNQQLFCTADLSLDKEQVVLFDQGFESCVFPSITQIELGQALTSASLASILPTTTPTVFSCEECGAQYKSDSELNAHRLSHLQKQCLVEPRTITLGDTTIQLEEDLAAANLPSIDTDHDVEYRCDVCNHLCESGEDLAKHRESHSSCEICEKTFAT</sequence>
<dbReference type="PROSITE" id="PS00028">
    <property type="entry name" value="ZINC_FINGER_C2H2_1"/>
    <property type="match status" value="6"/>
</dbReference>
<name>A0A1B6HS66_9HEMI</name>
<keyword evidence="2 4" id="KW-0863">Zinc-finger</keyword>
<dbReference type="FunFam" id="3.30.160.60:FF:000446">
    <property type="entry name" value="Zinc finger protein"/>
    <property type="match status" value="1"/>
</dbReference>
<dbReference type="EMBL" id="GECU01030206">
    <property type="protein sequence ID" value="JAS77500.1"/>
    <property type="molecule type" value="Transcribed_RNA"/>
</dbReference>
<keyword evidence="1" id="KW-0479">Metal-binding</keyword>
<feature type="domain" description="C2H2-type" evidence="5">
    <location>
        <begin position="90"/>
        <end position="112"/>
    </location>
</feature>
<accession>A0A1B6HS66</accession>
<feature type="domain" description="C2H2-type" evidence="5">
    <location>
        <begin position="61"/>
        <end position="88"/>
    </location>
</feature>
<dbReference type="GO" id="GO:0000978">
    <property type="term" value="F:RNA polymerase II cis-regulatory region sequence-specific DNA binding"/>
    <property type="evidence" value="ECO:0007669"/>
    <property type="project" value="TreeGrafter"/>
</dbReference>
<reference evidence="6" key="1">
    <citation type="submission" date="2015-11" db="EMBL/GenBank/DDBJ databases">
        <title>De novo transcriptome assembly of four potential Pierce s Disease insect vectors from Arizona vineyards.</title>
        <authorList>
            <person name="Tassone E.E."/>
        </authorList>
    </citation>
    <scope>NUCLEOTIDE SEQUENCE</scope>
</reference>
<keyword evidence="3" id="KW-0862">Zinc</keyword>
<dbReference type="PROSITE" id="PS50157">
    <property type="entry name" value="ZINC_FINGER_C2H2_2"/>
    <property type="match status" value="5"/>
</dbReference>
<dbReference type="PANTHER" id="PTHR23235">
    <property type="entry name" value="KRUEPPEL-LIKE TRANSCRIPTION FACTOR"/>
    <property type="match status" value="1"/>
</dbReference>
<dbReference type="Gene3D" id="3.30.160.60">
    <property type="entry name" value="Classic Zinc Finger"/>
    <property type="match status" value="4"/>
</dbReference>
<gene>
    <name evidence="6" type="ORF">g.39131</name>
</gene>
<evidence type="ECO:0000259" key="5">
    <source>
        <dbReference type="PROSITE" id="PS50157"/>
    </source>
</evidence>
<dbReference type="FunFam" id="3.30.160.60:FF:000376">
    <property type="entry name" value="Zinc finger protein 236"/>
    <property type="match status" value="1"/>
</dbReference>
<evidence type="ECO:0000256" key="4">
    <source>
        <dbReference type="PROSITE-ProRule" id="PRU00042"/>
    </source>
</evidence>
<organism evidence="6">
    <name type="scientific">Homalodisca liturata</name>
    <dbReference type="NCBI Taxonomy" id="320908"/>
    <lineage>
        <taxon>Eukaryota</taxon>
        <taxon>Metazoa</taxon>
        <taxon>Ecdysozoa</taxon>
        <taxon>Arthropoda</taxon>
        <taxon>Hexapoda</taxon>
        <taxon>Insecta</taxon>
        <taxon>Pterygota</taxon>
        <taxon>Neoptera</taxon>
        <taxon>Paraneoptera</taxon>
        <taxon>Hemiptera</taxon>
        <taxon>Auchenorrhyncha</taxon>
        <taxon>Membracoidea</taxon>
        <taxon>Cicadellidae</taxon>
        <taxon>Cicadellinae</taxon>
        <taxon>Proconiini</taxon>
        <taxon>Homalodisca</taxon>
    </lineage>
</organism>
<dbReference type="GO" id="GO:0005634">
    <property type="term" value="C:nucleus"/>
    <property type="evidence" value="ECO:0007669"/>
    <property type="project" value="UniProtKB-ARBA"/>
</dbReference>
<dbReference type="SMART" id="SM00355">
    <property type="entry name" value="ZnF_C2H2"/>
    <property type="match status" value="6"/>
</dbReference>
<dbReference type="GO" id="GO:0008270">
    <property type="term" value="F:zinc ion binding"/>
    <property type="evidence" value="ECO:0007669"/>
    <property type="project" value="UniProtKB-KW"/>
</dbReference>
<dbReference type="Pfam" id="PF00096">
    <property type="entry name" value="zf-C2H2"/>
    <property type="match status" value="4"/>
</dbReference>
<dbReference type="GO" id="GO:0000981">
    <property type="term" value="F:DNA-binding transcription factor activity, RNA polymerase II-specific"/>
    <property type="evidence" value="ECO:0007669"/>
    <property type="project" value="TreeGrafter"/>
</dbReference>
<dbReference type="FunFam" id="3.30.160.60:FF:002343">
    <property type="entry name" value="Zinc finger protein 33A"/>
    <property type="match status" value="1"/>
</dbReference>